<gene>
    <name evidence="1" type="ORF">GCM10010365_58600</name>
</gene>
<name>A0A918Q4A2_9ACTN</name>
<evidence type="ECO:0000313" key="1">
    <source>
        <dbReference type="EMBL" id="GGZ30360.1"/>
    </source>
</evidence>
<comment type="caution">
    <text evidence="1">The sequence shown here is derived from an EMBL/GenBank/DDBJ whole genome shotgun (WGS) entry which is preliminary data.</text>
</comment>
<reference evidence="1" key="2">
    <citation type="submission" date="2020-09" db="EMBL/GenBank/DDBJ databases">
        <authorList>
            <person name="Sun Q."/>
            <person name="Ohkuma M."/>
        </authorList>
    </citation>
    <scope>NUCLEOTIDE SEQUENCE</scope>
    <source>
        <strain evidence="1">JCM 4815</strain>
    </source>
</reference>
<dbReference type="AlphaFoldDB" id="A0A918Q4A2"/>
<accession>A0A918Q4A2</accession>
<dbReference type="EMBL" id="BMVW01000014">
    <property type="protein sequence ID" value="GGZ30360.1"/>
    <property type="molecule type" value="Genomic_DNA"/>
</dbReference>
<dbReference type="Proteomes" id="UP000622166">
    <property type="component" value="Unassembled WGS sequence"/>
</dbReference>
<sequence>MALFRTGAVLAEQHDEWQVTDGRYLSEGSMAQLAAAEPVAAPALTDA</sequence>
<proteinExistence type="predicted"/>
<evidence type="ECO:0008006" key="3">
    <source>
        <dbReference type="Google" id="ProtNLM"/>
    </source>
</evidence>
<evidence type="ECO:0000313" key="2">
    <source>
        <dbReference type="Proteomes" id="UP000622166"/>
    </source>
</evidence>
<protein>
    <recommendedName>
        <fullName evidence="3">Transposase</fullName>
    </recommendedName>
</protein>
<dbReference type="RefSeq" id="WP_189864324.1">
    <property type="nucleotide sequence ID" value="NZ_BMVW01000014.1"/>
</dbReference>
<organism evidence="1 2">
    <name type="scientific">Streptomyces poonensis</name>
    <dbReference type="NCBI Taxonomy" id="68255"/>
    <lineage>
        <taxon>Bacteria</taxon>
        <taxon>Bacillati</taxon>
        <taxon>Actinomycetota</taxon>
        <taxon>Actinomycetes</taxon>
        <taxon>Kitasatosporales</taxon>
        <taxon>Streptomycetaceae</taxon>
        <taxon>Streptomyces</taxon>
    </lineage>
</organism>
<keyword evidence="2" id="KW-1185">Reference proteome</keyword>
<reference evidence="1" key="1">
    <citation type="journal article" date="2014" name="Int. J. Syst. Evol. Microbiol.">
        <title>Complete genome sequence of Corynebacterium casei LMG S-19264T (=DSM 44701T), isolated from a smear-ripened cheese.</title>
        <authorList>
            <consortium name="US DOE Joint Genome Institute (JGI-PGF)"/>
            <person name="Walter F."/>
            <person name="Albersmeier A."/>
            <person name="Kalinowski J."/>
            <person name="Ruckert C."/>
        </authorList>
    </citation>
    <scope>NUCLEOTIDE SEQUENCE</scope>
    <source>
        <strain evidence="1">JCM 4815</strain>
    </source>
</reference>